<evidence type="ECO:0008006" key="4">
    <source>
        <dbReference type="Google" id="ProtNLM"/>
    </source>
</evidence>
<keyword evidence="2" id="KW-1185">Reference proteome</keyword>
<dbReference type="WBParaSite" id="TREG1_50250.2">
    <property type="protein sequence ID" value="TREG1_50250.2"/>
    <property type="gene ID" value="TREG1_50250"/>
</dbReference>
<evidence type="ECO:0000256" key="1">
    <source>
        <dbReference type="PIRSR" id="PIRSR628131-1"/>
    </source>
</evidence>
<evidence type="ECO:0000313" key="2">
    <source>
        <dbReference type="Proteomes" id="UP000050795"/>
    </source>
</evidence>
<proteinExistence type="predicted"/>
<reference evidence="3" key="2">
    <citation type="submission" date="2023-11" db="UniProtKB">
        <authorList>
            <consortium name="WormBaseParasite"/>
        </authorList>
    </citation>
    <scope>IDENTIFICATION</scope>
</reference>
<reference evidence="2" key="1">
    <citation type="submission" date="2022-06" db="EMBL/GenBank/DDBJ databases">
        <authorList>
            <person name="Berger JAMES D."/>
            <person name="Berger JAMES D."/>
        </authorList>
    </citation>
    <scope>NUCLEOTIDE SEQUENCE [LARGE SCALE GENOMIC DNA]</scope>
</reference>
<accession>A0AA85JWR1</accession>
<dbReference type="AlphaFoldDB" id="A0AA85JWR1"/>
<dbReference type="Proteomes" id="UP000050795">
    <property type="component" value="Unassembled WGS sequence"/>
</dbReference>
<dbReference type="GO" id="GO:0005737">
    <property type="term" value="C:cytoplasm"/>
    <property type="evidence" value="ECO:0007669"/>
    <property type="project" value="InterPro"/>
</dbReference>
<feature type="active site" evidence="1">
    <location>
        <position position="171"/>
    </location>
</feature>
<dbReference type="PANTHER" id="PTHR15750:SF2">
    <property type="entry name" value="VASOHIBIN"/>
    <property type="match status" value="1"/>
</dbReference>
<feature type="active site" evidence="1">
    <location>
        <position position="118"/>
    </location>
</feature>
<dbReference type="PANTHER" id="PTHR15750">
    <property type="entry name" value="VASOHIBIN-1-LIKE ISOFORM X2"/>
    <property type="match status" value="1"/>
</dbReference>
<evidence type="ECO:0000313" key="3">
    <source>
        <dbReference type="WBParaSite" id="TREG1_50250.2"/>
    </source>
</evidence>
<protein>
    <recommendedName>
        <fullName evidence="4">Vasohibin-1</fullName>
    </recommendedName>
</protein>
<dbReference type="InterPro" id="IPR028131">
    <property type="entry name" value="VASH1"/>
</dbReference>
<organism evidence="2 3">
    <name type="scientific">Trichobilharzia regenti</name>
    <name type="common">Nasal bird schistosome</name>
    <dbReference type="NCBI Taxonomy" id="157069"/>
    <lineage>
        <taxon>Eukaryota</taxon>
        <taxon>Metazoa</taxon>
        <taxon>Spiralia</taxon>
        <taxon>Lophotrochozoa</taxon>
        <taxon>Platyhelminthes</taxon>
        <taxon>Trematoda</taxon>
        <taxon>Digenea</taxon>
        <taxon>Strigeidida</taxon>
        <taxon>Schistosomatoidea</taxon>
        <taxon>Schistosomatidae</taxon>
        <taxon>Trichobilharzia</taxon>
    </lineage>
</organism>
<sequence length="342" mass="39427">MSENVAFLTNRDGLPISAETWKSMFDFCLRTNKECEREIADLLESYQSHDFQKVPLPLFRINKTETPEDLMEKVQCYLNKLGYNYTGMQFFQINRNAPIERLREVVKVMIKAALPIKCLEATILSIFLTQGQEYFKRFTISFVSEFNGNIFRHVVLGICSVNSVFGALGLSRREDLMYKPLNYPSLSSLINDFVNAYRGHHHKLIKVKIGIPIPHRPYVLERIHWKGISISFRKGYCTNEINTMLDRYSRFLRGSTDVIIKRNLPALLPKISPGSCATATKGQQATTYNKVIRLNMVRNKTDYVTPSFTNPTDKWICISNSPLTTSISQRNPILMNSYQIRI</sequence>
<feature type="active site" evidence="1">
    <location>
        <position position="153"/>
    </location>
</feature>
<name>A0AA85JWR1_TRIRE</name>
<dbReference type="Pfam" id="PF14822">
    <property type="entry name" value="Vasohibin"/>
    <property type="match status" value="1"/>
</dbReference>